<name>A0AA40HZ19_CNENI</name>
<evidence type="ECO:0000256" key="1">
    <source>
        <dbReference type="SAM" id="MobiDB-lite"/>
    </source>
</evidence>
<accession>A0AA40HZ19</accession>
<sequence length="274" mass="29282">MPSNSITCYREIIGKRTSQLMQQMSLLLYFQILPQIPQPSTTTTLISQQTLTLRQDSPPAKRLQLIEGSDDVGAAWCRPFQNLRVGGASEWPGAGGRQAPSSPTMWSVAAEGATLLLRGAEVGCRGPLDYPAVERRSGCPRRPLTPRIWPFSTGGGSPALRLSTAGSPLGERERSPPLPQIMQSSFPHLGKSQGQHIRSAMDEPRPGKTTFVIMVSPLPAININCKVRRRVGQKSPNSPGPGEAAGPWIRVSLAPGPGEAAGPWIRVSLGPGSG</sequence>
<dbReference type="AlphaFoldDB" id="A0AA40HZ19"/>
<comment type="caution">
    <text evidence="2">The sequence shown here is derived from an EMBL/GenBank/DDBJ whole genome shotgun (WGS) entry which is preliminary data.</text>
</comment>
<evidence type="ECO:0000313" key="3">
    <source>
        <dbReference type="Proteomes" id="UP001177744"/>
    </source>
</evidence>
<gene>
    <name evidence="2" type="ORF">QTO34_018504</name>
</gene>
<protein>
    <submittedName>
        <fullName evidence="2">Uncharacterized protein</fullName>
    </submittedName>
</protein>
<organism evidence="2 3">
    <name type="scientific">Cnephaeus nilssonii</name>
    <name type="common">Northern bat</name>
    <name type="synonym">Eptesicus nilssonii</name>
    <dbReference type="NCBI Taxonomy" id="3371016"/>
    <lineage>
        <taxon>Eukaryota</taxon>
        <taxon>Metazoa</taxon>
        <taxon>Chordata</taxon>
        <taxon>Craniata</taxon>
        <taxon>Vertebrata</taxon>
        <taxon>Euteleostomi</taxon>
        <taxon>Mammalia</taxon>
        <taxon>Eutheria</taxon>
        <taxon>Laurasiatheria</taxon>
        <taxon>Chiroptera</taxon>
        <taxon>Yangochiroptera</taxon>
        <taxon>Vespertilionidae</taxon>
        <taxon>Cnephaeus</taxon>
    </lineage>
</organism>
<feature type="region of interest" description="Disordered" evidence="1">
    <location>
        <begin position="144"/>
        <end position="182"/>
    </location>
</feature>
<dbReference type="EMBL" id="JAULJE010000008">
    <property type="protein sequence ID" value="KAK1339940.1"/>
    <property type="molecule type" value="Genomic_DNA"/>
</dbReference>
<dbReference type="Proteomes" id="UP001177744">
    <property type="component" value="Unassembled WGS sequence"/>
</dbReference>
<reference evidence="2" key="1">
    <citation type="submission" date="2023-06" db="EMBL/GenBank/DDBJ databases">
        <title>Reference genome for the Northern bat (Eptesicus nilssonii), a most northern bat species.</title>
        <authorList>
            <person name="Laine V.N."/>
            <person name="Pulliainen A.T."/>
            <person name="Lilley T.M."/>
        </authorList>
    </citation>
    <scope>NUCLEOTIDE SEQUENCE</scope>
    <source>
        <strain evidence="2">BLF_Eptnil</strain>
        <tissue evidence="2">Kidney</tissue>
    </source>
</reference>
<proteinExistence type="predicted"/>
<keyword evidence="3" id="KW-1185">Reference proteome</keyword>
<evidence type="ECO:0000313" key="2">
    <source>
        <dbReference type="EMBL" id="KAK1339940.1"/>
    </source>
</evidence>